<dbReference type="Pfam" id="PF01293">
    <property type="entry name" value="PEPCK_ATP"/>
    <property type="match status" value="1"/>
</dbReference>
<dbReference type="PANTHER" id="PTHR30031">
    <property type="entry name" value="PHOSPHOENOLPYRUVATE CARBOXYKINASE ATP"/>
    <property type="match status" value="1"/>
</dbReference>
<dbReference type="SUPFAM" id="SSF53795">
    <property type="entry name" value="PEP carboxykinase-like"/>
    <property type="match status" value="1"/>
</dbReference>
<dbReference type="Gene3D" id="3.90.228.20">
    <property type="match status" value="1"/>
</dbReference>
<dbReference type="InterPro" id="IPR013035">
    <property type="entry name" value="PEP_carboxykinase_C"/>
</dbReference>
<dbReference type="GO" id="GO:0004612">
    <property type="term" value="F:phosphoenolpyruvate carboxykinase (ATP) activity"/>
    <property type="evidence" value="ECO:0007669"/>
    <property type="project" value="InterPro"/>
</dbReference>
<dbReference type="Proteomes" id="UP000268093">
    <property type="component" value="Unassembled WGS sequence"/>
</dbReference>
<accession>A0A433CXU2</accession>
<gene>
    <name evidence="1" type="ORF">BC936DRAFT_137225</name>
</gene>
<proteinExistence type="predicted"/>
<dbReference type="PANTHER" id="PTHR30031:SF0">
    <property type="entry name" value="PHOSPHOENOLPYRUVATE CARBOXYKINASE (ATP)"/>
    <property type="match status" value="1"/>
</dbReference>
<evidence type="ECO:0000313" key="2">
    <source>
        <dbReference type="Proteomes" id="UP000268093"/>
    </source>
</evidence>
<dbReference type="AlphaFoldDB" id="A0A433CXU2"/>
<evidence type="ECO:0008006" key="3">
    <source>
        <dbReference type="Google" id="ProtNLM"/>
    </source>
</evidence>
<comment type="caution">
    <text evidence="1">The sequence shown here is derived from an EMBL/GenBank/DDBJ whole genome shotgun (WGS) entry which is preliminary data.</text>
</comment>
<keyword evidence="2" id="KW-1185">Reference proteome</keyword>
<dbReference type="EMBL" id="RBNI01011070">
    <property type="protein sequence ID" value="RUP43406.1"/>
    <property type="molecule type" value="Genomic_DNA"/>
</dbReference>
<organism evidence="1 2">
    <name type="scientific">Jimgerdemannia flammicorona</name>
    <dbReference type="NCBI Taxonomy" id="994334"/>
    <lineage>
        <taxon>Eukaryota</taxon>
        <taxon>Fungi</taxon>
        <taxon>Fungi incertae sedis</taxon>
        <taxon>Mucoromycota</taxon>
        <taxon>Mucoromycotina</taxon>
        <taxon>Endogonomycetes</taxon>
        <taxon>Endogonales</taxon>
        <taxon>Endogonaceae</taxon>
        <taxon>Jimgerdemannia</taxon>
    </lineage>
</organism>
<dbReference type="InterPro" id="IPR001272">
    <property type="entry name" value="PEP_carboxykinase_ATP"/>
</dbReference>
<protein>
    <recommendedName>
        <fullName evidence="3">Phosphoenolpyruvate carboxykinase (ATP)</fullName>
    </recommendedName>
</protein>
<feature type="non-terminal residue" evidence="1">
    <location>
        <position position="1"/>
    </location>
</feature>
<name>A0A433CXU2_9FUNG</name>
<dbReference type="GO" id="GO:0005524">
    <property type="term" value="F:ATP binding"/>
    <property type="evidence" value="ECO:0007669"/>
    <property type="project" value="InterPro"/>
</dbReference>
<dbReference type="GO" id="GO:0006094">
    <property type="term" value="P:gluconeogenesis"/>
    <property type="evidence" value="ECO:0007669"/>
    <property type="project" value="InterPro"/>
</dbReference>
<dbReference type="GO" id="GO:0005829">
    <property type="term" value="C:cytosol"/>
    <property type="evidence" value="ECO:0007669"/>
    <property type="project" value="TreeGrafter"/>
</dbReference>
<sequence>YTRAILDAIHSGELSNATYETFEVFGLQIPTRVTGVPEELLHPRKAWQGSPREFMESLNSVAGLFNENFATYSDQATPEVIAAAPKVVQL</sequence>
<reference evidence="1 2" key="1">
    <citation type="journal article" date="2018" name="New Phytol.">
        <title>Phylogenomics of Endogonaceae and evolution of mycorrhizas within Mucoromycota.</title>
        <authorList>
            <person name="Chang Y."/>
            <person name="Desiro A."/>
            <person name="Na H."/>
            <person name="Sandor L."/>
            <person name="Lipzen A."/>
            <person name="Clum A."/>
            <person name="Barry K."/>
            <person name="Grigoriev I.V."/>
            <person name="Martin F.M."/>
            <person name="Stajich J.E."/>
            <person name="Smith M.E."/>
            <person name="Bonito G."/>
            <person name="Spatafora J.W."/>
        </authorList>
    </citation>
    <scope>NUCLEOTIDE SEQUENCE [LARGE SCALE GENOMIC DNA]</scope>
    <source>
        <strain evidence="1 2">GMNB39</strain>
    </source>
</reference>
<dbReference type="OrthoDB" id="184182at2759"/>
<evidence type="ECO:0000313" key="1">
    <source>
        <dbReference type="EMBL" id="RUP43406.1"/>
    </source>
</evidence>